<dbReference type="InterPro" id="IPR001005">
    <property type="entry name" value="SANT/Myb"/>
</dbReference>
<evidence type="ECO:0000259" key="6">
    <source>
        <dbReference type="PROSITE" id="PS51294"/>
    </source>
</evidence>
<evidence type="ECO:0000256" key="2">
    <source>
        <dbReference type="ARBA" id="ARBA00022737"/>
    </source>
</evidence>
<keyword evidence="7" id="KW-1185">Reference proteome</keyword>
<keyword evidence="2" id="KW-0677">Repeat</keyword>
<feature type="domain" description="HTH myb-type" evidence="6">
    <location>
        <begin position="11"/>
        <end position="63"/>
    </location>
</feature>
<dbReference type="OrthoDB" id="2143914at2759"/>
<reference evidence="8" key="1">
    <citation type="submission" date="2025-08" db="UniProtKB">
        <authorList>
            <consortium name="RefSeq"/>
        </authorList>
    </citation>
    <scope>IDENTIFICATION</scope>
    <source>
        <tissue evidence="8">Fruit stalk</tissue>
    </source>
</reference>
<dbReference type="PROSITE" id="PS50090">
    <property type="entry name" value="MYB_LIKE"/>
    <property type="match status" value="2"/>
</dbReference>
<dbReference type="KEGG" id="dzi:111300238"/>
<dbReference type="SUPFAM" id="SSF46689">
    <property type="entry name" value="Homeodomain-like"/>
    <property type="match status" value="1"/>
</dbReference>
<evidence type="ECO:0000313" key="7">
    <source>
        <dbReference type="Proteomes" id="UP000515121"/>
    </source>
</evidence>
<gene>
    <name evidence="8" type="primary">LOC111300238</name>
</gene>
<dbReference type="GO" id="GO:0005634">
    <property type="term" value="C:nucleus"/>
    <property type="evidence" value="ECO:0007669"/>
    <property type="project" value="UniProtKB-SubCell"/>
</dbReference>
<dbReference type="InterPro" id="IPR015495">
    <property type="entry name" value="Myb_TF_plants"/>
</dbReference>
<feature type="domain" description="HTH myb-type" evidence="6">
    <location>
        <begin position="64"/>
        <end position="118"/>
    </location>
</feature>
<dbReference type="InterPro" id="IPR017930">
    <property type="entry name" value="Myb_dom"/>
</dbReference>
<evidence type="ECO:0000256" key="1">
    <source>
        <dbReference type="ARBA" id="ARBA00004123"/>
    </source>
</evidence>
<evidence type="ECO:0000256" key="3">
    <source>
        <dbReference type="ARBA" id="ARBA00023125"/>
    </source>
</evidence>
<dbReference type="SMART" id="SM00717">
    <property type="entry name" value="SANT"/>
    <property type="match status" value="2"/>
</dbReference>
<dbReference type="FunFam" id="1.10.10.60:FF:000001">
    <property type="entry name" value="MYB-related transcription factor"/>
    <property type="match status" value="1"/>
</dbReference>
<dbReference type="RefSeq" id="XP_022751612.1">
    <property type="nucleotide sequence ID" value="XM_022895877.1"/>
</dbReference>
<comment type="subcellular location">
    <subcellularLocation>
        <location evidence="1">Nucleus</location>
    </subcellularLocation>
</comment>
<dbReference type="GO" id="GO:0003677">
    <property type="term" value="F:DNA binding"/>
    <property type="evidence" value="ECO:0007669"/>
    <property type="project" value="UniProtKB-KW"/>
</dbReference>
<dbReference type="Proteomes" id="UP000515121">
    <property type="component" value="Unplaced"/>
</dbReference>
<organism evidence="7 8">
    <name type="scientific">Durio zibethinus</name>
    <name type="common">Durian</name>
    <dbReference type="NCBI Taxonomy" id="66656"/>
    <lineage>
        <taxon>Eukaryota</taxon>
        <taxon>Viridiplantae</taxon>
        <taxon>Streptophyta</taxon>
        <taxon>Embryophyta</taxon>
        <taxon>Tracheophyta</taxon>
        <taxon>Spermatophyta</taxon>
        <taxon>Magnoliopsida</taxon>
        <taxon>eudicotyledons</taxon>
        <taxon>Gunneridae</taxon>
        <taxon>Pentapetalae</taxon>
        <taxon>rosids</taxon>
        <taxon>malvids</taxon>
        <taxon>Malvales</taxon>
        <taxon>Malvaceae</taxon>
        <taxon>Helicteroideae</taxon>
        <taxon>Durio</taxon>
    </lineage>
</organism>
<dbReference type="Pfam" id="PF00249">
    <property type="entry name" value="Myb_DNA-binding"/>
    <property type="match status" value="2"/>
</dbReference>
<dbReference type="PROSITE" id="PS51294">
    <property type="entry name" value="HTH_MYB"/>
    <property type="match status" value="2"/>
</dbReference>
<feature type="domain" description="Myb-like" evidence="5">
    <location>
        <begin position="11"/>
        <end position="63"/>
    </location>
</feature>
<keyword evidence="4" id="KW-0539">Nucleus</keyword>
<dbReference type="Gene3D" id="1.10.10.60">
    <property type="entry name" value="Homeodomain-like"/>
    <property type="match status" value="2"/>
</dbReference>
<evidence type="ECO:0000313" key="8">
    <source>
        <dbReference type="RefSeq" id="XP_022751612.1"/>
    </source>
</evidence>
<dbReference type="PANTHER" id="PTHR10641">
    <property type="entry name" value="MYB FAMILY TRANSCRIPTION FACTOR"/>
    <property type="match status" value="1"/>
</dbReference>
<dbReference type="AlphaFoldDB" id="A0A6P5ZGG1"/>
<sequence length="238" mass="27689">MTKATSLSKNKTFLKKGTWNPDEDQKLIAYITRYGIWNWNEMPKYAGLSRSGKSCRLRWMNYLRPNIKRGNFTREEEEIIVQLQKKLGNRWSEIAARLPQRTDNDIKNYWNTRLKKTVEKNNISASGNTSPAEINSGIEAKQENSSHAEFSMFLNTLLDSPVPTLDDFPEPATPYSYTTNDNFVSSDFLEQPLMTVVTLYDQDCQAMSPNSQLWLHEPIFECDSYYDPLDNFWLNPFI</sequence>
<feature type="domain" description="Myb-like" evidence="5">
    <location>
        <begin position="64"/>
        <end position="114"/>
    </location>
</feature>
<name>A0A6P5ZGG1_DURZI</name>
<evidence type="ECO:0000259" key="5">
    <source>
        <dbReference type="PROSITE" id="PS50090"/>
    </source>
</evidence>
<keyword evidence="3" id="KW-0238">DNA-binding</keyword>
<protein>
    <submittedName>
        <fullName evidence="8">Transcription factor WER-like</fullName>
    </submittedName>
</protein>
<dbReference type="CDD" id="cd00167">
    <property type="entry name" value="SANT"/>
    <property type="match status" value="2"/>
</dbReference>
<evidence type="ECO:0000256" key="4">
    <source>
        <dbReference type="ARBA" id="ARBA00023242"/>
    </source>
</evidence>
<dbReference type="PANTHER" id="PTHR10641:SF1244">
    <property type="entry name" value="TRICHOME DIFFERENTIATION PROTEIN GL1-LIKE"/>
    <property type="match status" value="1"/>
</dbReference>
<accession>A0A6P5ZGG1</accession>
<proteinExistence type="predicted"/>
<dbReference type="GeneID" id="111300238"/>
<dbReference type="InterPro" id="IPR009057">
    <property type="entry name" value="Homeodomain-like_sf"/>
</dbReference>